<dbReference type="STRING" id="1216962.BN341_10050"/>
<evidence type="ECO:0000313" key="1">
    <source>
        <dbReference type="EMBL" id="CRI34647.1"/>
    </source>
</evidence>
<keyword evidence="2" id="KW-1185">Reference proteome</keyword>
<sequence>MKEGDFVVLVQPQATWPVYAPVCQNFRSNHHRPHTHAKGDILFDRGADFVLATQEDDLSSCLNEITRG</sequence>
<reference evidence="2" key="1">
    <citation type="submission" date="2014-12" db="EMBL/GenBank/DDBJ databases">
        <authorList>
            <person name="Smet A."/>
        </authorList>
    </citation>
    <scope>NUCLEOTIDE SEQUENCE [LARGE SCALE GENOMIC DNA]</scope>
</reference>
<evidence type="ECO:0000313" key="2">
    <source>
        <dbReference type="Proteomes" id="UP000046090"/>
    </source>
</evidence>
<protein>
    <submittedName>
        <fullName evidence="1">Uncharacterized protein</fullName>
    </submittedName>
</protein>
<dbReference type="Proteomes" id="UP000046090">
    <property type="component" value="Unassembled WGS sequence"/>
</dbReference>
<organism evidence="1 2">
    <name type="scientific">Helicobacter heilmannii</name>
    <dbReference type="NCBI Taxonomy" id="35817"/>
    <lineage>
        <taxon>Bacteria</taxon>
        <taxon>Pseudomonadati</taxon>
        <taxon>Campylobacterota</taxon>
        <taxon>Epsilonproteobacteria</taxon>
        <taxon>Campylobacterales</taxon>
        <taxon>Helicobacteraceae</taxon>
        <taxon>Helicobacter</taxon>
    </lineage>
</organism>
<dbReference type="AlphaFoldDB" id="A0A0K2XVS6"/>
<gene>
    <name evidence="1" type="ORF">HHE01_04480</name>
</gene>
<proteinExistence type="predicted"/>
<dbReference type="EMBL" id="CDMK01000002">
    <property type="protein sequence ID" value="CRI34647.1"/>
    <property type="molecule type" value="Genomic_DNA"/>
</dbReference>
<accession>A0A0K2XVS6</accession>
<name>A0A0K2XVS6_HELHE</name>